<dbReference type="InterPro" id="IPR027417">
    <property type="entry name" value="P-loop_NTPase"/>
</dbReference>
<dbReference type="InterPro" id="IPR003960">
    <property type="entry name" value="ATPase_AAA_CS"/>
</dbReference>
<dbReference type="AlphaFoldDB" id="A0A9Q0NB92"/>
<comment type="similarity">
    <text evidence="1">Belongs to the AAA ATPase family. PCH2 subfamily.</text>
</comment>
<evidence type="ECO:0000256" key="3">
    <source>
        <dbReference type="ARBA" id="ARBA00022840"/>
    </source>
</evidence>
<dbReference type="SUPFAM" id="SSF52540">
    <property type="entry name" value="P-loop containing nucleoside triphosphate hydrolases"/>
    <property type="match status" value="1"/>
</dbReference>
<gene>
    <name evidence="7" type="primary">TRIP13</name>
    <name evidence="7" type="ORF">Bhyg_01672</name>
</gene>
<dbReference type="PROSITE" id="PS00674">
    <property type="entry name" value="AAA"/>
    <property type="match status" value="1"/>
</dbReference>
<dbReference type="InterPro" id="IPR003959">
    <property type="entry name" value="ATPase_AAA_core"/>
</dbReference>
<evidence type="ECO:0000313" key="8">
    <source>
        <dbReference type="Proteomes" id="UP001151699"/>
    </source>
</evidence>
<dbReference type="GO" id="GO:0005634">
    <property type="term" value="C:nucleus"/>
    <property type="evidence" value="ECO:0007669"/>
    <property type="project" value="TreeGrafter"/>
</dbReference>
<dbReference type="Proteomes" id="UP001151699">
    <property type="component" value="Chromosome A"/>
</dbReference>
<dbReference type="InterPro" id="IPR003593">
    <property type="entry name" value="AAA+_ATPase"/>
</dbReference>
<dbReference type="SMART" id="SM00382">
    <property type="entry name" value="AAA"/>
    <property type="match status" value="1"/>
</dbReference>
<comment type="caution">
    <text evidence="7">The sequence shown here is derived from an EMBL/GenBank/DDBJ whole genome shotgun (WGS) entry which is preliminary data.</text>
</comment>
<dbReference type="Pfam" id="PF00004">
    <property type="entry name" value="AAA"/>
    <property type="match status" value="1"/>
</dbReference>
<keyword evidence="2 5" id="KW-0547">Nucleotide-binding</keyword>
<dbReference type="PANTHER" id="PTHR45991:SF1">
    <property type="entry name" value="PACHYTENE CHECKPOINT PROTEIN 2 HOMOLOG"/>
    <property type="match status" value="1"/>
</dbReference>
<dbReference type="Gene3D" id="3.40.50.300">
    <property type="entry name" value="P-loop containing nucleotide triphosphate hydrolases"/>
    <property type="match status" value="1"/>
</dbReference>
<evidence type="ECO:0000256" key="4">
    <source>
        <dbReference type="ARBA" id="ARBA00023254"/>
    </source>
</evidence>
<dbReference type="EMBL" id="WJQU01000001">
    <property type="protein sequence ID" value="KAJ6646461.1"/>
    <property type="molecule type" value="Genomic_DNA"/>
</dbReference>
<dbReference type="GO" id="GO:0007131">
    <property type="term" value="P:reciprocal meiotic recombination"/>
    <property type="evidence" value="ECO:0007669"/>
    <property type="project" value="TreeGrafter"/>
</dbReference>
<dbReference type="GO" id="GO:0016887">
    <property type="term" value="F:ATP hydrolysis activity"/>
    <property type="evidence" value="ECO:0007669"/>
    <property type="project" value="InterPro"/>
</dbReference>
<keyword evidence="4" id="KW-0469">Meiosis</keyword>
<dbReference type="FunFam" id="3.40.50.300:FF:001494">
    <property type="entry name" value="Pachytene checkpoint component Pch2"/>
    <property type="match status" value="1"/>
</dbReference>
<name>A0A9Q0NB92_9DIPT</name>
<evidence type="ECO:0000313" key="7">
    <source>
        <dbReference type="EMBL" id="KAJ6646461.1"/>
    </source>
</evidence>
<proteinExistence type="inferred from homology"/>
<sequence length="404" mass="45723">MPKNSIEIVIKKNEISAENVSSLFIPFINQFFGVNFIGDYENKYLKLSEIHGEVALHAEAILFTCRDNQFPINEDNTTFFSYKLNLPDPELEMIENGSDEETAAANHWILPSREFHDSWNNLYFESGLKENLLQFVETSILFSKCGINPNVISCNRLILLHGPPGTGKTSLCKAIAQQISIRMKDTFKYTHLIEINSHSLFSKWFSESGKLVMKLFDKIRDVVENKSHLVCVLIDEVESIAFARGTASNEPTDSIRVVNALLTQLDQIRKYPNVLVLTTSNLSSSIDSAFLDRADIKQFVGFPDVSGLKQIYLLILRELIEVGLVTENNNELCLITRSMESDLCQEFQRLLEASKGLSGRILRKIPFLAYASLVHLSEKPDLLECVRAMQKAVEKHLIDTKGVQ</sequence>
<keyword evidence="8" id="KW-1185">Reference proteome</keyword>
<dbReference type="PANTHER" id="PTHR45991">
    <property type="entry name" value="PACHYTENE CHECKPOINT PROTEIN 2"/>
    <property type="match status" value="1"/>
</dbReference>
<feature type="domain" description="AAA+ ATPase" evidence="6">
    <location>
        <begin position="154"/>
        <end position="304"/>
    </location>
</feature>
<dbReference type="GO" id="GO:0005524">
    <property type="term" value="F:ATP binding"/>
    <property type="evidence" value="ECO:0007669"/>
    <property type="project" value="UniProtKB-KW"/>
</dbReference>
<dbReference type="Pfam" id="PF23242">
    <property type="entry name" value="AAA_lid_TRIP13_C"/>
    <property type="match status" value="1"/>
</dbReference>
<dbReference type="GO" id="GO:0051598">
    <property type="term" value="P:meiotic recombination checkpoint signaling"/>
    <property type="evidence" value="ECO:0007669"/>
    <property type="project" value="TreeGrafter"/>
</dbReference>
<evidence type="ECO:0000259" key="6">
    <source>
        <dbReference type="SMART" id="SM00382"/>
    </source>
</evidence>
<dbReference type="OrthoDB" id="10042665at2759"/>
<dbReference type="InterPro" id="IPR058249">
    <property type="entry name" value="Pch2_C"/>
</dbReference>
<dbReference type="PRINTS" id="PR00300">
    <property type="entry name" value="CLPPROTEASEA"/>
</dbReference>
<keyword evidence="3 5" id="KW-0067">ATP-binding</keyword>
<protein>
    <submittedName>
        <fullName evidence="7">Pachytene checkpoint protein 2 like</fullName>
    </submittedName>
</protein>
<organism evidence="7 8">
    <name type="scientific">Pseudolycoriella hygida</name>
    <dbReference type="NCBI Taxonomy" id="35572"/>
    <lineage>
        <taxon>Eukaryota</taxon>
        <taxon>Metazoa</taxon>
        <taxon>Ecdysozoa</taxon>
        <taxon>Arthropoda</taxon>
        <taxon>Hexapoda</taxon>
        <taxon>Insecta</taxon>
        <taxon>Pterygota</taxon>
        <taxon>Neoptera</taxon>
        <taxon>Endopterygota</taxon>
        <taxon>Diptera</taxon>
        <taxon>Nematocera</taxon>
        <taxon>Sciaroidea</taxon>
        <taxon>Sciaridae</taxon>
        <taxon>Pseudolycoriella</taxon>
    </lineage>
</organism>
<dbReference type="InterPro" id="IPR044539">
    <property type="entry name" value="Pch2-like"/>
</dbReference>
<evidence type="ECO:0000256" key="1">
    <source>
        <dbReference type="ARBA" id="ARBA00007271"/>
    </source>
</evidence>
<evidence type="ECO:0000256" key="2">
    <source>
        <dbReference type="ARBA" id="ARBA00022741"/>
    </source>
</evidence>
<accession>A0A9Q0NB92</accession>
<dbReference type="GO" id="GO:0005694">
    <property type="term" value="C:chromosome"/>
    <property type="evidence" value="ECO:0007669"/>
    <property type="project" value="TreeGrafter"/>
</dbReference>
<evidence type="ECO:0000256" key="5">
    <source>
        <dbReference type="RuleBase" id="RU003651"/>
    </source>
</evidence>
<reference evidence="7" key="1">
    <citation type="submission" date="2022-07" db="EMBL/GenBank/DDBJ databases">
        <authorList>
            <person name="Trinca V."/>
            <person name="Uliana J.V.C."/>
            <person name="Torres T.T."/>
            <person name="Ward R.J."/>
            <person name="Monesi N."/>
        </authorList>
    </citation>
    <scope>NUCLEOTIDE SEQUENCE</scope>
    <source>
        <strain evidence="7">HSMRA1968</strain>
        <tissue evidence="7">Whole embryos</tissue>
    </source>
</reference>
<dbReference type="InterPro" id="IPR001270">
    <property type="entry name" value="ClpA/B"/>
</dbReference>